<protein>
    <submittedName>
        <fullName evidence="3">Uncharacterized protein</fullName>
    </submittedName>
</protein>
<dbReference type="EMBL" id="LT962688">
    <property type="protein sequence ID" value="SOR26839.1"/>
    <property type="molecule type" value="Genomic_DNA"/>
</dbReference>
<evidence type="ECO:0000313" key="4">
    <source>
        <dbReference type="Proteomes" id="UP000233769"/>
    </source>
</evidence>
<feature type="transmembrane region" description="Helical" evidence="2">
    <location>
        <begin position="39"/>
        <end position="59"/>
    </location>
</feature>
<accession>A0A2N9AHK7</accession>
<proteinExistence type="predicted"/>
<feature type="transmembrane region" description="Helical" evidence="2">
    <location>
        <begin position="6"/>
        <end position="27"/>
    </location>
</feature>
<dbReference type="AlphaFoldDB" id="A0A2N9AHK7"/>
<dbReference type="InterPro" id="IPR058159">
    <property type="entry name" value="Phage_holin_10"/>
</dbReference>
<evidence type="ECO:0000256" key="2">
    <source>
        <dbReference type="SAM" id="Phobius"/>
    </source>
</evidence>
<dbReference type="Proteomes" id="UP000233769">
    <property type="component" value="Chromosome tk0001"/>
</dbReference>
<organism evidence="3 4">
    <name type="scientific">Methylorubrum extorquens</name>
    <name type="common">Methylobacterium dichloromethanicum</name>
    <name type="synonym">Methylobacterium extorquens</name>
    <dbReference type="NCBI Taxonomy" id="408"/>
    <lineage>
        <taxon>Bacteria</taxon>
        <taxon>Pseudomonadati</taxon>
        <taxon>Pseudomonadota</taxon>
        <taxon>Alphaproteobacteria</taxon>
        <taxon>Hyphomicrobiales</taxon>
        <taxon>Methylobacteriaceae</taxon>
        <taxon>Methylorubrum</taxon>
    </lineage>
</organism>
<keyword evidence="2" id="KW-0472">Membrane</keyword>
<feature type="compositionally biased region" description="Basic and acidic residues" evidence="1">
    <location>
        <begin position="100"/>
        <end position="111"/>
    </location>
</feature>
<name>A0A2N9AHK7_METEX</name>
<sequence>MNAAQIASALRLAIVFFGGFAVARGWLTQEQVDFASDATLVTAVVGGVAAIVAAVYGIWIRQPAGIVAQAAKLSDVGMIQASPSLAHASRSGKVQPVDADELRRMDEMTRR</sequence>
<gene>
    <name evidence="3" type="ORF">TK0001_0237</name>
</gene>
<feature type="region of interest" description="Disordered" evidence="1">
    <location>
        <begin position="85"/>
        <end position="111"/>
    </location>
</feature>
<dbReference type="Pfam" id="PF23987">
    <property type="entry name" value="Phage_holin_10"/>
    <property type="match status" value="1"/>
</dbReference>
<keyword evidence="2" id="KW-1133">Transmembrane helix</keyword>
<evidence type="ECO:0000256" key="1">
    <source>
        <dbReference type="SAM" id="MobiDB-lite"/>
    </source>
</evidence>
<reference evidence="4" key="1">
    <citation type="submission" date="2017-10" db="EMBL/GenBank/DDBJ databases">
        <authorList>
            <person name="Regsiter A."/>
            <person name="William W."/>
        </authorList>
    </citation>
    <scope>NUCLEOTIDE SEQUENCE [LARGE SCALE GENOMIC DNA]</scope>
</reference>
<evidence type="ECO:0000313" key="3">
    <source>
        <dbReference type="EMBL" id="SOR26839.1"/>
    </source>
</evidence>
<keyword evidence="2" id="KW-0812">Transmembrane</keyword>